<evidence type="ECO:0000256" key="3">
    <source>
        <dbReference type="ARBA" id="ARBA00022448"/>
    </source>
</evidence>
<dbReference type="GO" id="GO:0043190">
    <property type="term" value="C:ATP-binding cassette (ABC) transporter complex"/>
    <property type="evidence" value="ECO:0007669"/>
    <property type="project" value="InterPro"/>
</dbReference>
<protein>
    <submittedName>
        <fullName evidence="11">ABC transporter permease subunit</fullName>
    </submittedName>
</protein>
<dbReference type="AlphaFoldDB" id="A0A418WGT6"/>
<dbReference type="Gene3D" id="1.10.3720.10">
    <property type="entry name" value="MetI-like"/>
    <property type="match status" value="1"/>
</dbReference>
<feature type="transmembrane region" description="Helical" evidence="9">
    <location>
        <begin position="198"/>
        <end position="219"/>
    </location>
</feature>
<comment type="subcellular location">
    <subcellularLocation>
        <location evidence="1">Cell inner membrane</location>
        <topology evidence="1">Multi-pass membrane protein</topology>
    </subcellularLocation>
    <subcellularLocation>
        <location evidence="9">Cell membrane</location>
        <topology evidence="9">Multi-pass membrane protein</topology>
    </subcellularLocation>
</comment>
<feature type="transmembrane region" description="Helical" evidence="9">
    <location>
        <begin position="144"/>
        <end position="168"/>
    </location>
</feature>
<reference evidence="11 12" key="1">
    <citation type="submission" date="2018-09" db="EMBL/GenBank/DDBJ databases">
        <authorList>
            <person name="Zhu H."/>
        </authorList>
    </citation>
    <scope>NUCLEOTIDE SEQUENCE [LARGE SCALE GENOMIC DNA]</scope>
    <source>
        <strain evidence="11 12">K1W22B-8</strain>
    </source>
</reference>
<dbReference type="InterPro" id="IPR000515">
    <property type="entry name" value="MetI-like"/>
</dbReference>
<evidence type="ECO:0000313" key="12">
    <source>
        <dbReference type="Proteomes" id="UP000284605"/>
    </source>
</evidence>
<evidence type="ECO:0000256" key="8">
    <source>
        <dbReference type="ARBA" id="ARBA00023136"/>
    </source>
</evidence>
<dbReference type="OrthoDB" id="9815029at2"/>
<dbReference type="Pfam" id="PF00528">
    <property type="entry name" value="BPD_transp_1"/>
    <property type="match status" value="1"/>
</dbReference>
<keyword evidence="7 9" id="KW-1133">Transmembrane helix</keyword>
<evidence type="ECO:0000256" key="5">
    <source>
        <dbReference type="ARBA" id="ARBA00022519"/>
    </source>
</evidence>
<evidence type="ECO:0000256" key="2">
    <source>
        <dbReference type="ARBA" id="ARBA00010072"/>
    </source>
</evidence>
<evidence type="ECO:0000259" key="10">
    <source>
        <dbReference type="PROSITE" id="PS50928"/>
    </source>
</evidence>
<keyword evidence="3 9" id="KW-0813">Transport</keyword>
<evidence type="ECO:0000256" key="6">
    <source>
        <dbReference type="ARBA" id="ARBA00022692"/>
    </source>
</evidence>
<dbReference type="InterPro" id="IPR010065">
    <property type="entry name" value="AA_ABC_transptr_permease_3TM"/>
</dbReference>
<evidence type="ECO:0000256" key="7">
    <source>
        <dbReference type="ARBA" id="ARBA00022989"/>
    </source>
</evidence>
<evidence type="ECO:0000256" key="4">
    <source>
        <dbReference type="ARBA" id="ARBA00022475"/>
    </source>
</evidence>
<dbReference type="Proteomes" id="UP000284605">
    <property type="component" value="Unassembled WGS sequence"/>
</dbReference>
<gene>
    <name evidence="11" type="ORF">D3874_21650</name>
</gene>
<dbReference type="EMBL" id="QYUK01000011">
    <property type="protein sequence ID" value="RJF89254.1"/>
    <property type="molecule type" value="Genomic_DNA"/>
</dbReference>
<name>A0A418WGT6_9PROT</name>
<dbReference type="PANTHER" id="PTHR30133">
    <property type="entry name" value="CATIONIC AMINO ACID TRANSPORTER, MEMBRANE COMPONENT"/>
    <property type="match status" value="1"/>
</dbReference>
<comment type="caution">
    <text evidence="11">The sequence shown here is derived from an EMBL/GenBank/DDBJ whole genome shotgun (WGS) entry which is preliminary data.</text>
</comment>
<dbReference type="InterPro" id="IPR051613">
    <property type="entry name" value="ABC_transp_permease_HisMQ"/>
</dbReference>
<evidence type="ECO:0000256" key="9">
    <source>
        <dbReference type="RuleBase" id="RU363032"/>
    </source>
</evidence>
<proteinExistence type="inferred from homology"/>
<dbReference type="PROSITE" id="PS50928">
    <property type="entry name" value="ABC_TM1"/>
    <property type="match status" value="1"/>
</dbReference>
<keyword evidence="5" id="KW-0997">Cell inner membrane</keyword>
<accession>A0A418WGT6</accession>
<dbReference type="GO" id="GO:0022857">
    <property type="term" value="F:transmembrane transporter activity"/>
    <property type="evidence" value="ECO:0007669"/>
    <property type="project" value="InterPro"/>
</dbReference>
<feature type="transmembrane region" description="Helical" evidence="9">
    <location>
        <begin position="97"/>
        <end position="123"/>
    </location>
</feature>
<evidence type="ECO:0000256" key="1">
    <source>
        <dbReference type="ARBA" id="ARBA00004429"/>
    </source>
</evidence>
<keyword evidence="12" id="KW-1185">Reference proteome</keyword>
<keyword evidence="6 9" id="KW-0812">Transmembrane</keyword>
<feature type="transmembrane region" description="Helical" evidence="9">
    <location>
        <begin position="57"/>
        <end position="77"/>
    </location>
</feature>
<dbReference type="NCBIfam" id="TIGR01726">
    <property type="entry name" value="HEQRo_perm_3TM"/>
    <property type="match status" value="1"/>
</dbReference>
<keyword evidence="8 9" id="KW-0472">Membrane</keyword>
<dbReference type="CDD" id="cd06261">
    <property type="entry name" value="TM_PBP2"/>
    <property type="match status" value="1"/>
</dbReference>
<dbReference type="PANTHER" id="PTHR30133:SF2">
    <property type="entry name" value="ARGININE ABC TRANSPORTER PERMEASE PROTEIN ARTQ"/>
    <property type="match status" value="1"/>
</dbReference>
<comment type="similarity">
    <text evidence="2">Belongs to the binding-protein-dependent transport system permease family. HisMQ subfamily.</text>
</comment>
<dbReference type="RefSeq" id="WP_119780778.1">
    <property type="nucleotide sequence ID" value="NZ_QYUK01000011.1"/>
</dbReference>
<dbReference type="InterPro" id="IPR035906">
    <property type="entry name" value="MetI-like_sf"/>
</dbReference>
<organism evidence="11 12">
    <name type="scientific">Oleomonas cavernae</name>
    <dbReference type="NCBI Taxonomy" id="2320859"/>
    <lineage>
        <taxon>Bacteria</taxon>
        <taxon>Pseudomonadati</taxon>
        <taxon>Pseudomonadota</taxon>
        <taxon>Alphaproteobacteria</taxon>
        <taxon>Acetobacterales</taxon>
        <taxon>Acetobacteraceae</taxon>
        <taxon>Oleomonas</taxon>
    </lineage>
</organism>
<feature type="transmembrane region" description="Helical" evidence="9">
    <location>
        <begin position="15"/>
        <end position="45"/>
    </location>
</feature>
<feature type="domain" description="ABC transmembrane type-1" evidence="10">
    <location>
        <begin position="19"/>
        <end position="219"/>
    </location>
</feature>
<sequence>MELLSFGDTGYGDELFFGALITIKLAVYGYLLALLFGVLIAIVSLKGRGIRWTLWRVYSSIFTGVPSLLVIFLFYFGGAEIVRALLSPLGFKLRLDVTPFAAGVAALGIVYAAYMAELVRGAILNVPKGQFEAADALSIPRRHLWLRVILPQAARLAMPGLINIWIVLLKDTALVSLAGLNDIIAQSKIAAGSTKEPFIFFTAAALFFVVLSMLTLRVVRRLNQRLARGVRPAIT</sequence>
<keyword evidence="4" id="KW-1003">Cell membrane</keyword>
<dbReference type="SUPFAM" id="SSF161098">
    <property type="entry name" value="MetI-like"/>
    <property type="match status" value="1"/>
</dbReference>
<evidence type="ECO:0000313" key="11">
    <source>
        <dbReference type="EMBL" id="RJF89254.1"/>
    </source>
</evidence>